<accession>A0ACC0CGU2</accession>
<gene>
    <name evidence="1" type="ORF">M9H77_05261</name>
</gene>
<keyword evidence="2" id="KW-1185">Reference proteome</keyword>
<dbReference type="Proteomes" id="UP001060085">
    <property type="component" value="Linkage Group LG01"/>
</dbReference>
<protein>
    <submittedName>
        <fullName evidence="1">Uncharacterized protein</fullName>
    </submittedName>
</protein>
<dbReference type="EMBL" id="CM044701">
    <property type="protein sequence ID" value="KAI5684033.1"/>
    <property type="molecule type" value="Genomic_DNA"/>
</dbReference>
<evidence type="ECO:0000313" key="2">
    <source>
        <dbReference type="Proteomes" id="UP001060085"/>
    </source>
</evidence>
<name>A0ACC0CGU2_CATRO</name>
<organism evidence="1 2">
    <name type="scientific">Catharanthus roseus</name>
    <name type="common">Madagascar periwinkle</name>
    <name type="synonym">Vinca rosea</name>
    <dbReference type="NCBI Taxonomy" id="4058"/>
    <lineage>
        <taxon>Eukaryota</taxon>
        <taxon>Viridiplantae</taxon>
        <taxon>Streptophyta</taxon>
        <taxon>Embryophyta</taxon>
        <taxon>Tracheophyta</taxon>
        <taxon>Spermatophyta</taxon>
        <taxon>Magnoliopsida</taxon>
        <taxon>eudicotyledons</taxon>
        <taxon>Gunneridae</taxon>
        <taxon>Pentapetalae</taxon>
        <taxon>asterids</taxon>
        <taxon>lamiids</taxon>
        <taxon>Gentianales</taxon>
        <taxon>Apocynaceae</taxon>
        <taxon>Rauvolfioideae</taxon>
        <taxon>Vinceae</taxon>
        <taxon>Catharanthinae</taxon>
        <taxon>Catharanthus</taxon>
    </lineage>
</organism>
<evidence type="ECO:0000313" key="1">
    <source>
        <dbReference type="EMBL" id="KAI5684033.1"/>
    </source>
</evidence>
<reference evidence="2" key="1">
    <citation type="journal article" date="2023" name="Nat. Plants">
        <title>Single-cell RNA sequencing provides a high-resolution roadmap for understanding the multicellular compartmentation of specialized metabolism.</title>
        <authorList>
            <person name="Sun S."/>
            <person name="Shen X."/>
            <person name="Li Y."/>
            <person name="Li Y."/>
            <person name="Wang S."/>
            <person name="Li R."/>
            <person name="Zhang H."/>
            <person name="Shen G."/>
            <person name="Guo B."/>
            <person name="Wei J."/>
            <person name="Xu J."/>
            <person name="St-Pierre B."/>
            <person name="Chen S."/>
            <person name="Sun C."/>
        </authorList>
    </citation>
    <scope>NUCLEOTIDE SEQUENCE [LARGE SCALE GENOMIC DNA]</scope>
</reference>
<comment type="caution">
    <text evidence="1">The sequence shown here is derived from an EMBL/GenBank/DDBJ whole genome shotgun (WGS) entry which is preliminary data.</text>
</comment>
<sequence length="416" mass="45396">MASFVNGTSASSLSFQTPLLCPTLQLNSTTSLLHINFKSDRWGRRFLLFRVNCMSEESKGDTREDSVFKTTSTVSPPTPLSPSSNGSDNSAYNWCAGLGAIGFLETSYLTYLKLTNSDAFCPVGGGGSCGSVLNSDYSVVFGIPLPLIGMVAYGVVAMLGLSLGGKKFPFEMDRTTGRSILLVTTTSMAVASAYFLYILSTKFAGEPCLYCLASAFLSFSLFFISVKDLGSEEIQKEVILQLCVAGLVVTALSASYVTSQPISTSLAETELPFFQPEVTTESSPLAVSLAKHLHSIGAKMYGAFWCSHCLEQKEMFGREAAKILDYVECFPDGYRKGIKIAKACADVKIEGFPTWVINGQASNPHIYIFSFDHPKRTQFLSYKYVCNCFTMIKPCQQLNMVFCLTSLMNIICSYVL</sequence>
<proteinExistence type="predicted"/>